<dbReference type="GO" id="GO:0046474">
    <property type="term" value="P:glycerophospholipid biosynthetic process"/>
    <property type="evidence" value="ECO:0007669"/>
    <property type="project" value="TreeGrafter"/>
</dbReference>
<dbReference type="SUPFAM" id="SSF56784">
    <property type="entry name" value="HAD-like"/>
    <property type="match status" value="1"/>
</dbReference>
<dbReference type="Gene3D" id="3.40.50.1000">
    <property type="entry name" value="HAD superfamily/HAD-like"/>
    <property type="match status" value="2"/>
</dbReference>
<protein>
    <submittedName>
        <fullName evidence="1">Putative CDP-alcohol phosphatidyltransferase class-I family protein</fullName>
    </submittedName>
</protein>
<evidence type="ECO:0000313" key="2">
    <source>
        <dbReference type="Proteomes" id="UP000186594"/>
    </source>
</evidence>
<dbReference type="InterPro" id="IPR050324">
    <property type="entry name" value="CDP-alcohol_PTase-I"/>
</dbReference>
<dbReference type="GO" id="GO:0016740">
    <property type="term" value="F:transferase activity"/>
    <property type="evidence" value="ECO:0007669"/>
    <property type="project" value="UniProtKB-KW"/>
</dbReference>
<dbReference type="InterPro" id="IPR023214">
    <property type="entry name" value="HAD_sf"/>
</dbReference>
<dbReference type="NCBIfam" id="TIGR01456">
    <property type="entry name" value="CECR5"/>
    <property type="match status" value="1"/>
</dbReference>
<organism evidence="1 2">
    <name type="scientific">Neolecta irregularis (strain DAH-3)</name>
    <dbReference type="NCBI Taxonomy" id="1198029"/>
    <lineage>
        <taxon>Eukaryota</taxon>
        <taxon>Fungi</taxon>
        <taxon>Dikarya</taxon>
        <taxon>Ascomycota</taxon>
        <taxon>Taphrinomycotina</taxon>
        <taxon>Neolectales</taxon>
        <taxon>Neolectaceae</taxon>
        <taxon>Neolecta</taxon>
    </lineage>
</organism>
<dbReference type="OrthoDB" id="10251048at2759"/>
<proteinExistence type="predicted"/>
<dbReference type="InterPro" id="IPR006353">
    <property type="entry name" value="HAD-SF_hydro_IIA_CECR5"/>
</dbReference>
<dbReference type="Proteomes" id="UP000186594">
    <property type="component" value="Unassembled WGS sequence"/>
</dbReference>
<dbReference type="FunFam" id="3.40.50.1000:FF:000069">
    <property type="entry name" value="HAD-superfamily subfamily IIA hydrolase"/>
    <property type="match status" value="1"/>
</dbReference>
<name>A0A1U7LSW0_NEOID</name>
<dbReference type="Pfam" id="PF13344">
    <property type="entry name" value="Hydrolase_6"/>
    <property type="match status" value="1"/>
</dbReference>
<dbReference type="Pfam" id="PF13242">
    <property type="entry name" value="Hydrolase_like"/>
    <property type="match status" value="1"/>
</dbReference>
<dbReference type="STRING" id="1198029.A0A1U7LSW0"/>
<reference evidence="1 2" key="1">
    <citation type="submission" date="2016-04" db="EMBL/GenBank/DDBJ databases">
        <title>Evolutionary innovation and constraint leading to complex multicellularity in the Ascomycota.</title>
        <authorList>
            <person name="Cisse O."/>
            <person name="Nguyen A."/>
            <person name="Hewitt D.A."/>
            <person name="Jedd G."/>
            <person name="Stajich J.E."/>
        </authorList>
    </citation>
    <scope>NUCLEOTIDE SEQUENCE [LARGE SCALE GENOMIC DNA]</scope>
    <source>
        <strain evidence="1 2">DAH-3</strain>
    </source>
</reference>
<dbReference type="NCBIfam" id="TIGR01460">
    <property type="entry name" value="HAD-SF-IIA"/>
    <property type="match status" value="1"/>
</dbReference>
<dbReference type="AlphaFoldDB" id="A0A1U7LSW0"/>
<dbReference type="PANTHER" id="PTHR14269:SF4">
    <property type="entry name" value="CAT EYE SYNDROME CRITICAL REGION PROTEIN 5"/>
    <property type="match status" value="1"/>
</dbReference>
<comment type="caution">
    <text evidence="1">The sequence shown here is derived from an EMBL/GenBank/DDBJ whole genome shotgun (WGS) entry which is preliminary data.</text>
</comment>
<gene>
    <name evidence="1" type="ORF">NEOLI_002875</name>
</gene>
<dbReference type="PANTHER" id="PTHR14269">
    <property type="entry name" value="CDP-DIACYLGLYCEROL--GLYCEROL-3-PHOSPHATE 3-PHOSPHATIDYLTRANSFERASE-RELATED"/>
    <property type="match status" value="1"/>
</dbReference>
<dbReference type="InterPro" id="IPR036412">
    <property type="entry name" value="HAD-like_sf"/>
</dbReference>
<dbReference type="EMBL" id="LXFE01000324">
    <property type="protein sequence ID" value="OLL25734.1"/>
    <property type="molecule type" value="Genomic_DNA"/>
</dbReference>
<dbReference type="GO" id="GO:0005739">
    <property type="term" value="C:mitochondrion"/>
    <property type="evidence" value="ECO:0007669"/>
    <property type="project" value="TreeGrafter"/>
</dbReference>
<dbReference type="OMA" id="PPRKVCE"/>
<keyword evidence="2" id="KW-1185">Reference proteome</keyword>
<evidence type="ECO:0000313" key="1">
    <source>
        <dbReference type="EMBL" id="OLL25734.1"/>
    </source>
</evidence>
<accession>A0A1U7LSW0</accession>
<keyword evidence="1" id="KW-0808">Transferase</keyword>
<sequence>MSTAIISSQPTSMPNGMNSISASVLRSSPRVGIPLSIAMAPAVACPVDHARQQVDEGIFSSGSSVSDVSTESPKVEFAVAFDIDGVLLKGGEVIPEAKEALRMLNGENEDGIVVPYIFLTNGGGKLEQDRCKELSDKLEVPVSTSQFIQGHTPMRNLVELYNTVLVVGGVGDTCRKVAETYGFKDVITPGDIIAWKPDCVPFRTLTEEELKSCHPRDFTKVDIQAILVFADSRDWAGDQQIIIELLTSVNGRMGTVSKTSQEGPPLYYSHGDVVWATSYSLPRFGMGALRKCIETLYTESTGKDLGSTLMGKPHSTTYKYATQVLTEWRREIHNINKDPTRVYMIGDSPFSDIRGANQFGWISILVRTGVFQGGENAEDYPARSVQNNVLDAVKWALANEKLPENQRIS</sequence>
<dbReference type="InterPro" id="IPR006357">
    <property type="entry name" value="HAD-SF_hydro_IIA"/>
</dbReference>